<evidence type="ECO:0000256" key="3">
    <source>
        <dbReference type="ARBA" id="ARBA00022692"/>
    </source>
</evidence>
<dbReference type="FunFam" id="1.20.1250.20:FF:000423">
    <property type="entry name" value="Putative inorganic phosphate cotransporter-like Protein"/>
    <property type="match status" value="1"/>
</dbReference>
<feature type="compositionally biased region" description="Basic and acidic residues" evidence="7">
    <location>
        <begin position="477"/>
        <end position="486"/>
    </location>
</feature>
<name>A0A232F8P1_9HYME</name>
<accession>A0A232F8P1</accession>
<feature type="domain" description="Major facilitator superfamily (MFS) profile" evidence="9">
    <location>
        <begin position="17"/>
        <end position="464"/>
    </location>
</feature>
<dbReference type="Gene3D" id="1.20.1250.20">
    <property type="entry name" value="MFS general substrate transporter like domains"/>
    <property type="match status" value="2"/>
</dbReference>
<dbReference type="GO" id="GO:0015293">
    <property type="term" value="F:symporter activity"/>
    <property type="evidence" value="ECO:0007669"/>
    <property type="project" value="UniProtKB-KW"/>
</dbReference>
<dbReference type="GO" id="GO:0016020">
    <property type="term" value="C:membrane"/>
    <property type="evidence" value="ECO:0007669"/>
    <property type="project" value="UniProtKB-SubCell"/>
</dbReference>
<feature type="transmembrane region" description="Helical" evidence="8">
    <location>
        <begin position="16"/>
        <end position="40"/>
    </location>
</feature>
<dbReference type="GO" id="GO:0006820">
    <property type="term" value="P:monoatomic anion transport"/>
    <property type="evidence" value="ECO:0007669"/>
    <property type="project" value="TreeGrafter"/>
</dbReference>
<feature type="transmembrane region" description="Helical" evidence="8">
    <location>
        <begin position="314"/>
        <end position="335"/>
    </location>
</feature>
<reference evidence="10 11" key="1">
    <citation type="journal article" date="2017" name="Curr. Biol.">
        <title>The Evolution of Venom by Co-option of Single-Copy Genes.</title>
        <authorList>
            <person name="Martinson E.O."/>
            <person name="Mrinalini"/>
            <person name="Kelkar Y.D."/>
            <person name="Chang C.H."/>
            <person name="Werren J.H."/>
        </authorList>
    </citation>
    <scope>NUCLEOTIDE SEQUENCE [LARGE SCALE GENOMIC DNA]</scope>
    <source>
        <strain evidence="10 11">Alberta</strain>
        <tissue evidence="10">Whole body</tissue>
    </source>
</reference>
<proteinExistence type="predicted"/>
<evidence type="ECO:0000256" key="2">
    <source>
        <dbReference type="ARBA" id="ARBA00022448"/>
    </source>
</evidence>
<dbReference type="SUPFAM" id="SSF103473">
    <property type="entry name" value="MFS general substrate transporter"/>
    <property type="match status" value="1"/>
</dbReference>
<evidence type="ECO:0000256" key="5">
    <source>
        <dbReference type="ARBA" id="ARBA00022989"/>
    </source>
</evidence>
<keyword evidence="2" id="KW-0813">Transport</keyword>
<keyword evidence="4" id="KW-0769">Symport</keyword>
<keyword evidence="3 8" id="KW-0812">Transmembrane</keyword>
<dbReference type="PANTHER" id="PTHR11662:SF415">
    <property type="entry name" value="AT30085P-RELATED"/>
    <property type="match status" value="1"/>
</dbReference>
<comment type="caution">
    <text evidence="10">The sequence shown here is derived from an EMBL/GenBank/DDBJ whole genome shotgun (WGS) entry which is preliminary data.</text>
</comment>
<dbReference type="Pfam" id="PF07690">
    <property type="entry name" value="MFS_1"/>
    <property type="match status" value="1"/>
</dbReference>
<feature type="transmembrane region" description="Helical" evidence="8">
    <location>
        <begin position="121"/>
        <end position="140"/>
    </location>
</feature>
<feature type="transmembrane region" description="Helical" evidence="8">
    <location>
        <begin position="405"/>
        <end position="428"/>
    </location>
</feature>
<feature type="transmembrane region" description="Helical" evidence="8">
    <location>
        <begin position="371"/>
        <end position="393"/>
    </location>
</feature>
<keyword evidence="11" id="KW-1185">Reference proteome</keyword>
<feature type="transmembrane region" description="Helical" evidence="8">
    <location>
        <begin position="272"/>
        <end position="294"/>
    </location>
</feature>
<evidence type="ECO:0000256" key="6">
    <source>
        <dbReference type="ARBA" id="ARBA00023136"/>
    </source>
</evidence>
<dbReference type="InterPro" id="IPR020846">
    <property type="entry name" value="MFS_dom"/>
</dbReference>
<dbReference type="InterPro" id="IPR011701">
    <property type="entry name" value="MFS"/>
</dbReference>
<dbReference type="CDD" id="cd17318">
    <property type="entry name" value="MFS_SLC17"/>
    <property type="match status" value="1"/>
</dbReference>
<evidence type="ECO:0000256" key="4">
    <source>
        <dbReference type="ARBA" id="ARBA00022847"/>
    </source>
</evidence>
<feature type="transmembrane region" description="Helical" evidence="8">
    <location>
        <begin position="209"/>
        <end position="231"/>
    </location>
</feature>
<organism evidence="10 11">
    <name type="scientific">Trichomalopsis sarcophagae</name>
    <dbReference type="NCBI Taxonomy" id="543379"/>
    <lineage>
        <taxon>Eukaryota</taxon>
        <taxon>Metazoa</taxon>
        <taxon>Ecdysozoa</taxon>
        <taxon>Arthropoda</taxon>
        <taxon>Hexapoda</taxon>
        <taxon>Insecta</taxon>
        <taxon>Pterygota</taxon>
        <taxon>Neoptera</taxon>
        <taxon>Endopterygota</taxon>
        <taxon>Hymenoptera</taxon>
        <taxon>Apocrita</taxon>
        <taxon>Proctotrupomorpha</taxon>
        <taxon>Chalcidoidea</taxon>
        <taxon>Pteromalidae</taxon>
        <taxon>Pteromalinae</taxon>
        <taxon>Trichomalopsis</taxon>
    </lineage>
</organism>
<comment type="subcellular location">
    <subcellularLocation>
        <location evidence="1">Membrane</location>
        <topology evidence="1">Multi-pass membrane protein</topology>
    </subcellularLocation>
</comment>
<dbReference type="PANTHER" id="PTHR11662">
    <property type="entry name" value="SOLUTE CARRIER FAMILY 17"/>
    <property type="match status" value="1"/>
</dbReference>
<feature type="transmembrane region" description="Helical" evidence="8">
    <location>
        <begin position="347"/>
        <end position="365"/>
    </location>
</feature>
<protein>
    <recommendedName>
        <fullName evidence="9">Major facilitator superfamily (MFS) profile domain-containing protein</fullName>
    </recommendedName>
</protein>
<evidence type="ECO:0000259" key="9">
    <source>
        <dbReference type="PROSITE" id="PS50850"/>
    </source>
</evidence>
<dbReference type="InterPro" id="IPR036259">
    <property type="entry name" value="MFS_trans_sf"/>
</dbReference>
<dbReference type="OrthoDB" id="2985014at2759"/>
<evidence type="ECO:0000256" key="1">
    <source>
        <dbReference type="ARBA" id="ARBA00004141"/>
    </source>
</evidence>
<dbReference type="PROSITE" id="PS50850">
    <property type="entry name" value="MFS"/>
    <property type="match status" value="1"/>
</dbReference>
<gene>
    <name evidence="10" type="ORF">TSAR_003444</name>
</gene>
<evidence type="ECO:0000256" key="8">
    <source>
        <dbReference type="SAM" id="Phobius"/>
    </source>
</evidence>
<sequence length="503" mass="55213">MASAWEACCSNIPQRWIVVIMSFLGLFNAYAMRVCLSIAITEMVVPTNNTEEFVDDTCPDNNDKSDSIEFNNKTVVNTELFEWSEYTQGIILSSFYWGYILTNLPGGLIAEKFGGKHTLGLGILSTAIFTISTPFCVMYGDSTTLVFLRILMGIGEGPTYPALSVLIAQWIPEHERSKAGAIAFSGAPLGTIFGMMASGLILRNGSWPTVFYFFGAVGFLQFLLNSAFCYSKPSDHPFIGKSEAKYLKEHLKNTHANLPPTPWRYILRSKPVWALVVATIGNAWGFLTICSDMPKYMSSVLKFSIQSNGYFSSVPYLCMWINSCVSSSIADYLIASKRVSISNMRKIGSTISSLGPGIFIVAASYAGCNGFFVVLLLTIGMTFMGCATFAILVNMLDLGPNYAGTLMGIVNGISTLSGIASPYVVGLITPNQTISEWRAVFWIVFGMFFVSNAIFVLYGSGELQEWNDPAFLAREKMKSKDDEKEGIQLMPARGYPKNGSSLR</sequence>
<keyword evidence="5 8" id="KW-1133">Transmembrane helix</keyword>
<dbReference type="EMBL" id="NNAY01000679">
    <property type="protein sequence ID" value="OXU27025.1"/>
    <property type="molecule type" value="Genomic_DNA"/>
</dbReference>
<dbReference type="STRING" id="543379.A0A232F8P1"/>
<feature type="transmembrane region" description="Helical" evidence="8">
    <location>
        <begin position="440"/>
        <end position="458"/>
    </location>
</feature>
<feature type="transmembrane region" description="Helical" evidence="8">
    <location>
        <begin position="180"/>
        <end position="203"/>
    </location>
</feature>
<evidence type="ECO:0000313" key="10">
    <source>
        <dbReference type="EMBL" id="OXU27025.1"/>
    </source>
</evidence>
<evidence type="ECO:0000313" key="11">
    <source>
        <dbReference type="Proteomes" id="UP000215335"/>
    </source>
</evidence>
<dbReference type="Proteomes" id="UP000215335">
    <property type="component" value="Unassembled WGS sequence"/>
</dbReference>
<dbReference type="AlphaFoldDB" id="A0A232F8P1"/>
<keyword evidence="6 8" id="KW-0472">Membrane</keyword>
<evidence type="ECO:0000256" key="7">
    <source>
        <dbReference type="SAM" id="MobiDB-lite"/>
    </source>
</evidence>
<dbReference type="FunFam" id="1.20.1250.20:FF:000003">
    <property type="entry name" value="Solute carrier family 17 member 3"/>
    <property type="match status" value="1"/>
</dbReference>
<feature type="transmembrane region" description="Helical" evidence="8">
    <location>
        <begin position="146"/>
        <end position="168"/>
    </location>
</feature>
<dbReference type="InterPro" id="IPR050382">
    <property type="entry name" value="MFS_Na/Anion_cotransporter"/>
</dbReference>
<feature type="region of interest" description="Disordered" evidence="7">
    <location>
        <begin position="477"/>
        <end position="503"/>
    </location>
</feature>